<dbReference type="EMBL" id="DVJO01000071">
    <property type="protein sequence ID" value="HIS82617.1"/>
    <property type="molecule type" value="Genomic_DNA"/>
</dbReference>
<feature type="domain" description="DUF6613" evidence="2">
    <location>
        <begin position="42"/>
        <end position="237"/>
    </location>
</feature>
<protein>
    <submittedName>
        <fullName evidence="3">Prepilin-type N-terminal cleavage/methylation domain-containing protein</fullName>
    </submittedName>
</protein>
<evidence type="ECO:0000313" key="4">
    <source>
        <dbReference type="Proteomes" id="UP000824139"/>
    </source>
</evidence>
<evidence type="ECO:0000313" key="3">
    <source>
        <dbReference type="EMBL" id="HIS82617.1"/>
    </source>
</evidence>
<accession>A0A9D1FV42</accession>
<dbReference type="InterPro" id="IPR012902">
    <property type="entry name" value="N_methyl_site"/>
</dbReference>
<feature type="transmembrane region" description="Helical" evidence="1">
    <location>
        <begin position="21"/>
        <end position="40"/>
    </location>
</feature>
<dbReference type="AlphaFoldDB" id="A0A9D1FV42"/>
<organism evidence="3 4">
    <name type="scientific">Candidatus Scatenecus faecavium</name>
    <dbReference type="NCBI Taxonomy" id="2840915"/>
    <lineage>
        <taxon>Bacteria</taxon>
        <taxon>Candidatus Scatenecus</taxon>
    </lineage>
</organism>
<name>A0A9D1FV42_9BACT</name>
<keyword evidence="1" id="KW-1133">Transmembrane helix</keyword>
<dbReference type="Proteomes" id="UP000824139">
    <property type="component" value="Unassembled WGS sequence"/>
</dbReference>
<proteinExistence type="predicted"/>
<dbReference type="NCBIfam" id="TIGR02532">
    <property type="entry name" value="IV_pilin_GFxxxE"/>
    <property type="match status" value="1"/>
</dbReference>
<sequence>MHILTDFSQTKYQNAFTMAEVLITLGIIGIIAAMTLPGVFTDFRKRTTAEKLHQAYNFLQQTFVMAQNEYGDMRNWECNIIERACTPEEFAQLYIIPYLKDTEIKTYRALVNAGYKGYPKDLSGQTTMTGWRYYIRVKQGYLYMISYYDVLDGSRRVFNVAIDVNGPQAPNILGKDIFNMTYGYNISSKNHYKLQMYNYSNKSRYELLEESCNKNSAGNYCGAVIEMDGWQIKPDYPW</sequence>
<dbReference type="Pfam" id="PF20318">
    <property type="entry name" value="DUF6613"/>
    <property type="match status" value="1"/>
</dbReference>
<evidence type="ECO:0000256" key="1">
    <source>
        <dbReference type="SAM" id="Phobius"/>
    </source>
</evidence>
<reference evidence="3" key="1">
    <citation type="submission" date="2020-10" db="EMBL/GenBank/DDBJ databases">
        <authorList>
            <person name="Gilroy R."/>
        </authorList>
    </citation>
    <scope>NUCLEOTIDE SEQUENCE</scope>
    <source>
        <strain evidence="3">CHK152-2994</strain>
    </source>
</reference>
<keyword evidence="1" id="KW-0812">Transmembrane</keyword>
<dbReference type="InterPro" id="IPR046721">
    <property type="entry name" value="DUF6613"/>
</dbReference>
<gene>
    <name evidence="3" type="ORF">IAD41_03300</name>
</gene>
<keyword evidence="1" id="KW-0472">Membrane</keyword>
<comment type="caution">
    <text evidence="3">The sequence shown here is derived from an EMBL/GenBank/DDBJ whole genome shotgun (WGS) entry which is preliminary data.</text>
</comment>
<dbReference type="Pfam" id="PF07963">
    <property type="entry name" value="N_methyl"/>
    <property type="match status" value="1"/>
</dbReference>
<evidence type="ECO:0000259" key="2">
    <source>
        <dbReference type="Pfam" id="PF20318"/>
    </source>
</evidence>
<dbReference type="SUPFAM" id="SSF54523">
    <property type="entry name" value="Pili subunits"/>
    <property type="match status" value="1"/>
</dbReference>
<dbReference type="Gene3D" id="3.30.700.10">
    <property type="entry name" value="Glycoprotein, Type 4 Pilin"/>
    <property type="match status" value="1"/>
</dbReference>
<reference evidence="3" key="2">
    <citation type="journal article" date="2021" name="PeerJ">
        <title>Extensive microbial diversity within the chicken gut microbiome revealed by metagenomics and culture.</title>
        <authorList>
            <person name="Gilroy R."/>
            <person name="Ravi A."/>
            <person name="Getino M."/>
            <person name="Pursley I."/>
            <person name="Horton D.L."/>
            <person name="Alikhan N.F."/>
            <person name="Baker D."/>
            <person name="Gharbi K."/>
            <person name="Hall N."/>
            <person name="Watson M."/>
            <person name="Adriaenssens E.M."/>
            <person name="Foster-Nyarko E."/>
            <person name="Jarju S."/>
            <person name="Secka A."/>
            <person name="Antonio M."/>
            <person name="Oren A."/>
            <person name="Chaudhuri R.R."/>
            <person name="La Ragione R."/>
            <person name="Hildebrand F."/>
            <person name="Pallen M.J."/>
        </authorList>
    </citation>
    <scope>NUCLEOTIDE SEQUENCE</scope>
    <source>
        <strain evidence="3">CHK152-2994</strain>
    </source>
</reference>
<dbReference type="InterPro" id="IPR045584">
    <property type="entry name" value="Pilin-like"/>
</dbReference>